<feature type="non-terminal residue" evidence="2">
    <location>
        <position position="1"/>
    </location>
</feature>
<dbReference type="EMBL" id="MU865103">
    <property type="protein sequence ID" value="KAK4457661.1"/>
    <property type="molecule type" value="Genomic_DNA"/>
</dbReference>
<dbReference type="Proteomes" id="UP001321749">
    <property type="component" value="Unassembled WGS sequence"/>
</dbReference>
<dbReference type="AlphaFoldDB" id="A0AAV9HA33"/>
<evidence type="ECO:0000313" key="2">
    <source>
        <dbReference type="EMBL" id="KAK4457661.1"/>
    </source>
</evidence>
<keyword evidence="3" id="KW-1185">Reference proteome</keyword>
<name>A0AAV9HA33_9PEZI</name>
<organism evidence="2 3">
    <name type="scientific">Cladorrhinum samala</name>
    <dbReference type="NCBI Taxonomy" id="585594"/>
    <lineage>
        <taxon>Eukaryota</taxon>
        <taxon>Fungi</taxon>
        <taxon>Dikarya</taxon>
        <taxon>Ascomycota</taxon>
        <taxon>Pezizomycotina</taxon>
        <taxon>Sordariomycetes</taxon>
        <taxon>Sordariomycetidae</taxon>
        <taxon>Sordariales</taxon>
        <taxon>Podosporaceae</taxon>
        <taxon>Cladorrhinum</taxon>
    </lineage>
</organism>
<evidence type="ECO:0000313" key="3">
    <source>
        <dbReference type="Proteomes" id="UP001321749"/>
    </source>
</evidence>
<gene>
    <name evidence="2" type="ORF">QBC42DRAFT_187990</name>
</gene>
<feature type="region of interest" description="Disordered" evidence="1">
    <location>
        <begin position="127"/>
        <end position="239"/>
    </location>
</feature>
<reference evidence="2" key="2">
    <citation type="submission" date="2023-06" db="EMBL/GenBank/DDBJ databases">
        <authorList>
            <consortium name="Lawrence Berkeley National Laboratory"/>
            <person name="Mondo S.J."/>
            <person name="Hensen N."/>
            <person name="Bonometti L."/>
            <person name="Westerberg I."/>
            <person name="Brannstrom I.O."/>
            <person name="Guillou S."/>
            <person name="Cros-Aarteil S."/>
            <person name="Calhoun S."/>
            <person name="Haridas S."/>
            <person name="Kuo A."/>
            <person name="Pangilinan J."/>
            <person name="Riley R."/>
            <person name="Labutti K."/>
            <person name="Andreopoulos B."/>
            <person name="Lipzen A."/>
            <person name="Chen C."/>
            <person name="Yanf M."/>
            <person name="Daum C."/>
            <person name="Ng V."/>
            <person name="Clum A."/>
            <person name="Steindorff A."/>
            <person name="Ohm R."/>
            <person name="Martin F."/>
            <person name="Silar P."/>
            <person name="Natvig D."/>
            <person name="Lalanne C."/>
            <person name="Gautier V."/>
            <person name="Ament-Velasquez S.L."/>
            <person name="Kruys A."/>
            <person name="Hutchinson M.I."/>
            <person name="Powell A.J."/>
            <person name="Barry K."/>
            <person name="Miller A.N."/>
            <person name="Grigoriev I.V."/>
            <person name="Debuchy R."/>
            <person name="Gladieux P."/>
            <person name="Thoren M.H."/>
            <person name="Johannesson H."/>
        </authorList>
    </citation>
    <scope>NUCLEOTIDE SEQUENCE</scope>
    <source>
        <strain evidence="2">PSN324</strain>
    </source>
</reference>
<feature type="region of interest" description="Disordered" evidence="1">
    <location>
        <begin position="310"/>
        <end position="329"/>
    </location>
</feature>
<reference evidence="2" key="1">
    <citation type="journal article" date="2023" name="Mol. Phylogenet. Evol.">
        <title>Genome-scale phylogeny and comparative genomics of the fungal order Sordariales.</title>
        <authorList>
            <person name="Hensen N."/>
            <person name="Bonometti L."/>
            <person name="Westerberg I."/>
            <person name="Brannstrom I.O."/>
            <person name="Guillou S."/>
            <person name="Cros-Aarteil S."/>
            <person name="Calhoun S."/>
            <person name="Haridas S."/>
            <person name="Kuo A."/>
            <person name="Mondo S."/>
            <person name="Pangilinan J."/>
            <person name="Riley R."/>
            <person name="LaButti K."/>
            <person name="Andreopoulos B."/>
            <person name="Lipzen A."/>
            <person name="Chen C."/>
            <person name="Yan M."/>
            <person name="Daum C."/>
            <person name="Ng V."/>
            <person name="Clum A."/>
            <person name="Steindorff A."/>
            <person name="Ohm R.A."/>
            <person name="Martin F."/>
            <person name="Silar P."/>
            <person name="Natvig D.O."/>
            <person name="Lalanne C."/>
            <person name="Gautier V."/>
            <person name="Ament-Velasquez S.L."/>
            <person name="Kruys A."/>
            <person name="Hutchinson M.I."/>
            <person name="Powell A.J."/>
            <person name="Barry K."/>
            <person name="Miller A.N."/>
            <person name="Grigoriev I.V."/>
            <person name="Debuchy R."/>
            <person name="Gladieux P."/>
            <person name="Hiltunen Thoren M."/>
            <person name="Johannesson H."/>
        </authorList>
    </citation>
    <scope>NUCLEOTIDE SEQUENCE</scope>
    <source>
        <strain evidence="2">PSN324</strain>
    </source>
</reference>
<evidence type="ECO:0000256" key="1">
    <source>
        <dbReference type="SAM" id="MobiDB-lite"/>
    </source>
</evidence>
<proteinExistence type="predicted"/>
<comment type="caution">
    <text evidence="2">The sequence shown here is derived from an EMBL/GenBank/DDBJ whole genome shotgun (WGS) entry which is preliminary data.</text>
</comment>
<sequence>IRLYQAPAESDIQPKPFAEKGAAQARSTIRRHRLVRGNDVRDQVRERRRRLLVATASAYMGSEQPTNSGLQVIRDHNGQPVSSLHSADLDRTEHAALLDMATRMGVLDDRVAALFGERWAHMHADLNTTQQEEDDGHDIRLRVRAGATPSETRPEPYALSSMRSTQAPDHPSRSSTTSPAADRPFRRPTATTGRAESRSLVDDMLDWQRLPRRSGQAASTEPSRLDGLGDRNRSLSPEGDHVWDTLLTTLTPDPQPPSLGSSFASASAAAATQSAAAATERTAAAPSGMPWADPEIADDSDLFDPLCEFNSDTDEENNDGYMRNAASRSSRQSQRWADIARESINDGNVDAMGNEEVMQRIVHRLSRREHIPDSWWAEVGITTSIGRDLYRQAHASS</sequence>
<protein>
    <submittedName>
        <fullName evidence="2">Uncharacterized protein</fullName>
    </submittedName>
</protein>
<accession>A0AAV9HA33</accession>
<feature type="compositionally biased region" description="Polar residues" evidence="1">
    <location>
        <begin position="161"/>
        <end position="179"/>
    </location>
</feature>
<feature type="compositionally biased region" description="Basic and acidic residues" evidence="1">
    <location>
        <begin position="223"/>
        <end position="239"/>
    </location>
</feature>